<feature type="domain" description="Fungal-type protein kinase" evidence="2">
    <location>
        <begin position="178"/>
        <end position="285"/>
    </location>
</feature>
<dbReference type="AlphaFoldDB" id="A0AAD4EDG6"/>
<evidence type="ECO:0000313" key="3">
    <source>
        <dbReference type="EMBL" id="KAG1904223.1"/>
    </source>
</evidence>
<feature type="domain" description="Fungal-type protein kinase" evidence="2">
    <location>
        <begin position="449"/>
        <end position="540"/>
    </location>
</feature>
<organism evidence="3 4">
    <name type="scientific">Suillus fuscotomentosus</name>
    <dbReference type="NCBI Taxonomy" id="1912939"/>
    <lineage>
        <taxon>Eukaryota</taxon>
        <taxon>Fungi</taxon>
        <taxon>Dikarya</taxon>
        <taxon>Basidiomycota</taxon>
        <taxon>Agaricomycotina</taxon>
        <taxon>Agaricomycetes</taxon>
        <taxon>Agaricomycetidae</taxon>
        <taxon>Boletales</taxon>
        <taxon>Suillineae</taxon>
        <taxon>Suillaceae</taxon>
        <taxon>Suillus</taxon>
    </lineage>
</organism>
<name>A0AAD4EDG6_9AGAM</name>
<reference evidence="3" key="1">
    <citation type="journal article" date="2020" name="New Phytol.">
        <title>Comparative genomics reveals dynamic genome evolution in host specialist ectomycorrhizal fungi.</title>
        <authorList>
            <person name="Lofgren L.A."/>
            <person name="Nguyen N.H."/>
            <person name="Vilgalys R."/>
            <person name="Ruytinx J."/>
            <person name="Liao H.L."/>
            <person name="Branco S."/>
            <person name="Kuo A."/>
            <person name="LaButti K."/>
            <person name="Lipzen A."/>
            <person name="Andreopoulos W."/>
            <person name="Pangilinan J."/>
            <person name="Riley R."/>
            <person name="Hundley H."/>
            <person name="Na H."/>
            <person name="Barry K."/>
            <person name="Grigoriev I.V."/>
            <person name="Stajich J.E."/>
            <person name="Kennedy P.G."/>
        </authorList>
    </citation>
    <scope>NUCLEOTIDE SEQUENCE</scope>
    <source>
        <strain evidence="3">FC203</strain>
    </source>
</reference>
<evidence type="ECO:0000259" key="2">
    <source>
        <dbReference type="Pfam" id="PF17667"/>
    </source>
</evidence>
<dbReference type="Pfam" id="PF17667">
    <property type="entry name" value="Pkinase_fungal"/>
    <property type="match status" value="2"/>
</dbReference>
<dbReference type="Proteomes" id="UP001195769">
    <property type="component" value="Unassembled WGS sequence"/>
</dbReference>
<feature type="compositionally biased region" description="Pro residues" evidence="1">
    <location>
        <begin position="383"/>
        <end position="397"/>
    </location>
</feature>
<keyword evidence="4" id="KW-1185">Reference proteome</keyword>
<dbReference type="GeneID" id="64660737"/>
<protein>
    <recommendedName>
        <fullName evidence="2">Fungal-type protein kinase domain-containing protein</fullName>
    </recommendedName>
</protein>
<sequence length="543" mass="59818">MSIPVNNVPTLNRMTTIELDRLVTTEPQSLANGSLGHLLPLIFKPFTANVPQAHTLRIKLSKILHCDTWINTIFSQNSPDNIVPLYDSQAGLWNWALPMTPHQSSVNSNDTLPPQPGVEKFTHEEIFSSFLNALGTAMAESEDKLITLSATRTWSASNSTVAVSGSDIKHKPDLVLSNDIKPKWGNIHICAELTHSQYKPAQQIVKAADTQAYLLLSNQPWRHFALILSFTHQYHELRVLLYNHAGGVVTPRIKIHQNPDAFAQIIAAVVFGSPECIGYDSTVAFWKNVPLPPPLGADMPGYQPFKNLPARATRSITFPADPDSKSLAALLEDPQELPLDNEAGSIHSSSDALEPMPPADDTLELISNDSLESLEDPIEEPLVSPPSPPVPPPTSYLPPQPLAVTSVPLLGLASRPLQGADTACSSTPHPSHFPHTPQSPAEPCGQIRVNNKIYTILKILFTTKGLVGRGTVCYLVSLNEEEYIIKDHWVQGGEEKVLNEINMLKVMSGIPGVPELVDYWKVERSDDVIDQMRHYRHMENQSI</sequence>
<dbReference type="InterPro" id="IPR040976">
    <property type="entry name" value="Pkinase_fungal"/>
</dbReference>
<feature type="compositionally biased region" description="Low complexity" evidence="1">
    <location>
        <begin position="425"/>
        <end position="439"/>
    </location>
</feature>
<feature type="region of interest" description="Disordered" evidence="1">
    <location>
        <begin position="339"/>
        <end position="361"/>
    </location>
</feature>
<accession>A0AAD4EDG6</accession>
<comment type="caution">
    <text evidence="3">The sequence shown here is derived from an EMBL/GenBank/DDBJ whole genome shotgun (WGS) entry which is preliminary data.</text>
</comment>
<feature type="region of interest" description="Disordered" evidence="1">
    <location>
        <begin position="418"/>
        <end position="444"/>
    </location>
</feature>
<evidence type="ECO:0000313" key="4">
    <source>
        <dbReference type="Proteomes" id="UP001195769"/>
    </source>
</evidence>
<gene>
    <name evidence="3" type="ORF">F5891DRAFT_1184415</name>
</gene>
<dbReference type="RefSeq" id="XP_041229798.1">
    <property type="nucleotide sequence ID" value="XM_041366439.1"/>
</dbReference>
<dbReference type="EMBL" id="JABBWK010000010">
    <property type="protein sequence ID" value="KAG1904223.1"/>
    <property type="molecule type" value="Genomic_DNA"/>
</dbReference>
<feature type="region of interest" description="Disordered" evidence="1">
    <location>
        <begin position="377"/>
        <end position="397"/>
    </location>
</feature>
<evidence type="ECO:0000256" key="1">
    <source>
        <dbReference type="SAM" id="MobiDB-lite"/>
    </source>
</evidence>
<proteinExistence type="predicted"/>